<dbReference type="PANTHER" id="PTHR43867">
    <property type="entry name" value="CELLULOSE SYNTHASE CATALYTIC SUBUNIT A [UDP-FORMING]"/>
    <property type="match status" value="1"/>
</dbReference>
<reference evidence="10 11" key="1">
    <citation type="journal article" date="2018" name="Genome Announc.">
        <title>Draft Genome Sequence of "Candidatus Phycosocius bacilliformis," an Alphaproteobacterial Ectosymbiont of the Hydrocarbon-Producing Green Alga Botryococcus braunii.</title>
        <authorList>
            <person name="Tanabe Y."/>
            <person name="Yamaguchi H."/>
            <person name="Watanabe M.M."/>
        </authorList>
    </citation>
    <scope>NUCLEOTIDE SEQUENCE [LARGE SCALE GENOMIC DNA]</scope>
    <source>
        <strain evidence="10 11">BOTRYCO-2</strain>
    </source>
</reference>
<evidence type="ECO:0000256" key="8">
    <source>
        <dbReference type="SAM" id="Phobius"/>
    </source>
</evidence>
<dbReference type="GO" id="GO:0016020">
    <property type="term" value="C:membrane"/>
    <property type="evidence" value="ECO:0007669"/>
    <property type="project" value="UniProtKB-SubCell"/>
</dbReference>
<gene>
    <name evidence="10" type="ORF">PbB2_00279</name>
</gene>
<dbReference type="Pfam" id="PF13632">
    <property type="entry name" value="Glyco_trans_2_3"/>
    <property type="match status" value="1"/>
</dbReference>
<dbReference type="InterPro" id="IPR029044">
    <property type="entry name" value="Nucleotide-diphossugar_trans"/>
</dbReference>
<evidence type="ECO:0000256" key="4">
    <source>
        <dbReference type="ARBA" id="ARBA00022692"/>
    </source>
</evidence>
<dbReference type="PANTHER" id="PTHR43867:SF2">
    <property type="entry name" value="CELLULOSE SYNTHASE CATALYTIC SUBUNIT A [UDP-FORMING]"/>
    <property type="match status" value="1"/>
</dbReference>
<evidence type="ECO:0000256" key="5">
    <source>
        <dbReference type="ARBA" id="ARBA00022989"/>
    </source>
</evidence>
<dbReference type="RefSeq" id="WP_108983489.1">
    <property type="nucleotide sequence ID" value="NZ_BFBR01000001.1"/>
</dbReference>
<keyword evidence="4 8" id="KW-0812">Transmembrane</keyword>
<evidence type="ECO:0000256" key="2">
    <source>
        <dbReference type="ARBA" id="ARBA00022676"/>
    </source>
</evidence>
<accession>A0A2P2E6E0</accession>
<evidence type="ECO:0000259" key="9">
    <source>
        <dbReference type="Pfam" id="PF13632"/>
    </source>
</evidence>
<keyword evidence="3 10" id="KW-0808">Transferase</keyword>
<keyword evidence="5 8" id="KW-1133">Transmembrane helix</keyword>
<keyword evidence="2 10" id="KW-0328">Glycosyltransferase</keyword>
<dbReference type="EC" id="2.4.1.336" evidence="10"/>
<dbReference type="Proteomes" id="UP000245086">
    <property type="component" value="Unassembled WGS sequence"/>
</dbReference>
<feature type="region of interest" description="Disordered" evidence="7">
    <location>
        <begin position="462"/>
        <end position="485"/>
    </location>
</feature>
<dbReference type="OrthoDB" id="7431422at2"/>
<feature type="transmembrane region" description="Helical" evidence="8">
    <location>
        <begin position="356"/>
        <end position="378"/>
    </location>
</feature>
<comment type="caution">
    <text evidence="10">The sequence shown here is derived from an EMBL/GenBank/DDBJ whole genome shotgun (WGS) entry which is preliminary data.</text>
</comment>
<evidence type="ECO:0000313" key="10">
    <source>
        <dbReference type="EMBL" id="GBF56622.1"/>
    </source>
</evidence>
<dbReference type="Gene3D" id="3.90.550.10">
    <property type="entry name" value="Spore Coat Polysaccharide Biosynthesis Protein SpsA, Chain A"/>
    <property type="match status" value="1"/>
</dbReference>
<feature type="transmembrane region" description="Helical" evidence="8">
    <location>
        <begin position="41"/>
        <end position="58"/>
    </location>
</feature>
<dbReference type="AlphaFoldDB" id="A0A2P2E6E0"/>
<evidence type="ECO:0000256" key="7">
    <source>
        <dbReference type="SAM" id="MobiDB-lite"/>
    </source>
</evidence>
<evidence type="ECO:0000256" key="1">
    <source>
        <dbReference type="ARBA" id="ARBA00004141"/>
    </source>
</evidence>
<dbReference type="InterPro" id="IPR001173">
    <property type="entry name" value="Glyco_trans_2-like"/>
</dbReference>
<name>A0A2P2E6E0_9PROT</name>
<feature type="transmembrane region" description="Helical" evidence="8">
    <location>
        <begin position="64"/>
        <end position="84"/>
    </location>
</feature>
<feature type="domain" description="Glycosyltransferase 2-like" evidence="9">
    <location>
        <begin position="196"/>
        <end position="398"/>
    </location>
</feature>
<dbReference type="GO" id="GO:0016757">
    <property type="term" value="F:glycosyltransferase activity"/>
    <property type="evidence" value="ECO:0007669"/>
    <property type="project" value="UniProtKB-KW"/>
</dbReference>
<dbReference type="SUPFAM" id="SSF53448">
    <property type="entry name" value="Nucleotide-diphospho-sugar transferases"/>
    <property type="match status" value="1"/>
</dbReference>
<evidence type="ECO:0000256" key="6">
    <source>
        <dbReference type="ARBA" id="ARBA00023136"/>
    </source>
</evidence>
<dbReference type="EMBL" id="BFBR01000001">
    <property type="protein sequence ID" value="GBF56622.1"/>
    <property type="molecule type" value="Genomic_DNA"/>
</dbReference>
<evidence type="ECO:0000256" key="3">
    <source>
        <dbReference type="ARBA" id="ARBA00022679"/>
    </source>
</evidence>
<comment type="subcellular location">
    <subcellularLocation>
        <location evidence="1">Membrane</location>
        <topology evidence="1">Multi-pass membrane protein</topology>
    </subcellularLocation>
</comment>
<sequence length="485" mass="53665">MTLKACANPDPQAVQQAVAKALVALAKLDPNLSSARPAGRTVSTLIILCLVLALLGLLKPLNLSWISTILLGLGVLMALFRLWACLQPIAELSQPITDPKQNWKDTHIPIWTVLIALYREASSVPDLVNALMALDWPPEKLEIIFACESDDWATHRALSKCSHLLSFRVISLPPGGPRTKPRALQTALPFCQGRFVTVYDAEDRPDPAQIRAAFQAFQTGPRNLAVVQAPLVVWNASESWISRQFALDYAVWFRVVLPALNKLSGLLLLGGTSNHFKIAHLRAAGGWDPFNVTEDADLGIRLARLGFCASLIAPPTLEEGTPTLSGWVRQRGRWIQGHIQTFSLHLRQPIKLTRQLGVRGLLGFYLGLATGPLQAVIWLMAGSMTLSLSLQIGPQQAFMWHGLMWLIQVLVSAVAIQRDGRMGLWWACLTWPLYQLCQIPALFRALWRIYLSPSFWDKTNHGPEARLKRGNTPVNLPDGKQPQTG</sequence>
<dbReference type="InterPro" id="IPR050321">
    <property type="entry name" value="Glycosyltr_2/OpgH_subfam"/>
</dbReference>
<keyword evidence="6 8" id="KW-0472">Membrane</keyword>
<evidence type="ECO:0000313" key="11">
    <source>
        <dbReference type="Proteomes" id="UP000245086"/>
    </source>
</evidence>
<feature type="transmembrane region" description="Helical" evidence="8">
    <location>
        <begin position="398"/>
        <end position="416"/>
    </location>
</feature>
<protein>
    <submittedName>
        <fullName evidence="10">Beta-monoglucosyldiacylglycerol synthase</fullName>
        <ecNumber evidence="10">2.4.1.336</ecNumber>
    </submittedName>
</protein>
<organism evidence="10 11">
    <name type="scientific">Candidatus Phycosocius bacilliformis</name>
    <dbReference type="NCBI Taxonomy" id="1445552"/>
    <lineage>
        <taxon>Bacteria</taxon>
        <taxon>Pseudomonadati</taxon>
        <taxon>Pseudomonadota</taxon>
        <taxon>Alphaproteobacteria</taxon>
        <taxon>Caulobacterales</taxon>
        <taxon>Caulobacterales incertae sedis</taxon>
        <taxon>Candidatus Phycosocius</taxon>
    </lineage>
</organism>
<keyword evidence="11" id="KW-1185">Reference proteome</keyword>
<proteinExistence type="predicted"/>